<evidence type="ECO:0000313" key="2">
    <source>
        <dbReference type="EMBL" id="TWV51331.1"/>
    </source>
</evidence>
<dbReference type="AlphaFoldDB" id="A0AB38PQR9"/>
<accession>A0AB38PQR9</accession>
<evidence type="ECO:0000313" key="4">
    <source>
        <dbReference type="Proteomes" id="UP000319026"/>
    </source>
</evidence>
<dbReference type="EMBL" id="VOHV01000004">
    <property type="protein sequence ID" value="TWV41712.1"/>
    <property type="molecule type" value="Genomic_DNA"/>
</dbReference>
<name>A0AB38PQR9_BACFG</name>
<dbReference type="Proteomes" id="UP000315444">
    <property type="component" value="Unassembled WGS sequence"/>
</dbReference>
<protein>
    <submittedName>
        <fullName evidence="2">Uncharacterized protein</fullName>
    </submittedName>
</protein>
<dbReference type="Proteomes" id="UP000319026">
    <property type="component" value="Unassembled WGS sequence"/>
</dbReference>
<evidence type="ECO:0000313" key="3">
    <source>
        <dbReference type="Proteomes" id="UP000315444"/>
    </source>
</evidence>
<sequence length="65" mass="7292">MDFWGSINALFGSESRAFRVGVPCFRQKEGGVFRKRLLLSGEMLTSFSKRQGALVSCSFFIPVLK</sequence>
<reference evidence="1 3" key="1">
    <citation type="submission" date="2019-07" db="EMBL/GenBank/DDBJ databases">
        <title>Genome sequencing of Bacteroides fragilis.</title>
        <authorList>
            <person name="Galasyn E.V."/>
            <person name="Ruoff K.L."/>
            <person name="Price C.E."/>
            <person name="Valls R.A."/>
            <person name="O'Toole G.A."/>
        </authorList>
    </citation>
    <scope>NUCLEOTIDE SEQUENCE [LARGE SCALE GENOMIC DNA]</scope>
    <source>
        <strain evidence="1 3">AD135F_1B</strain>
    </source>
</reference>
<reference evidence="2 4" key="2">
    <citation type="submission" date="2019-07" db="EMBL/GenBank/DDBJ databases">
        <title>Genome Sequencing of Bacteroides fragilis.</title>
        <authorList>
            <person name="Pinto K.M."/>
            <person name="Ruoff K.L."/>
            <person name="Price C.E."/>
            <person name="Valls R.A."/>
            <person name="O'Toole G.A."/>
        </authorList>
    </citation>
    <scope>NUCLEOTIDE SEQUENCE [LARGE SCALE GENOMIC DNA]</scope>
    <source>
        <strain evidence="2 4">AD135F_3B</strain>
    </source>
</reference>
<organism evidence="2 4">
    <name type="scientific">Bacteroides fragilis</name>
    <dbReference type="NCBI Taxonomy" id="817"/>
    <lineage>
        <taxon>Bacteria</taxon>
        <taxon>Pseudomonadati</taxon>
        <taxon>Bacteroidota</taxon>
        <taxon>Bacteroidia</taxon>
        <taxon>Bacteroidales</taxon>
        <taxon>Bacteroidaceae</taxon>
        <taxon>Bacteroides</taxon>
    </lineage>
</organism>
<comment type="caution">
    <text evidence="2">The sequence shown here is derived from an EMBL/GenBank/DDBJ whole genome shotgun (WGS) entry which is preliminary data.</text>
</comment>
<dbReference type="EMBL" id="VOHT01000002">
    <property type="protein sequence ID" value="TWV51331.1"/>
    <property type="molecule type" value="Genomic_DNA"/>
</dbReference>
<proteinExistence type="predicted"/>
<evidence type="ECO:0000313" key="1">
    <source>
        <dbReference type="EMBL" id="TWV41712.1"/>
    </source>
</evidence>
<gene>
    <name evidence="2" type="ORF">FSA03_06900</name>
    <name evidence="1" type="ORF">FSA06_11840</name>
</gene>